<dbReference type="InterPro" id="IPR021967">
    <property type="entry name" value="Nup98_C"/>
</dbReference>
<evidence type="ECO:0000256" key="7">
    <source>
        <dbReference type="ARBA" id="ARBA00022816"/>
    </source>
</evidence>
<dbReference type="GO" id="GO:0008139">
    <property type="term" value="F:nuclear localization sequence binding"/>
    <property type="evidence" value="ECO:0007669"/>
    <property type="project" value="TreeGrafter"/>
</dbReference>
<feature type="compositionally biased region" description="Low complexity" evidence="12">
    <location>
        <begin position="407"/>
        <end position="421"/>
    </location>
</feature>
<evidence type="ECO:0000259" key="13">
    <source>
        <dbReference type="PROSITE" id="PS51434"/>
    </source>
</evidence>
<keyword evidence="10" id="KW-0906">Nuclear pore complex</keyword>
<organism evidence="14 15">
    <name type="scientific">Meloidogyne incognita</name>
    <name type="common">Southern root-knot nematode worm</name>
    <name type="synonym">Oxyuris incognita</name>
    <dbReference type="NCBI Taxonomy" id="6306"/>
    <lineage>
        <taxon>Eukaryota</taxon>
        <taxon>Metazoa</taxon>
        <taxon>Ecdysozoa</taxon>
        <taxon>Nematoda</taxon>
        <taxon>Chromadorea</taxon>
        <taxon>Rhabditida</taxon>
        <taxon>Tylenchina</taxon>
        <taxon>Tylenchomorpha</taxon>
        <taxon>Tylenchoidea</taxon>
        <taxon>Meloidogynidae</taxon>
        <taxon>Meloidogyninae</taxon>
        <taxon>Meloidogyne</taxon>
        <taxon>Meloidogyne incognita group</taxon>
    </lineage>
</organism>
<proteinExistence type="inferred from homology"/>
<evidence type="ECO:0000313" key="15">
    <source>
        <dbReference type="WBParaSite" id="Minc3s00271g09085"/>
    </source>
</evidence>
<feature type="domain" description="Peptidase S59" evidence="13">
    <location>
        <begin position="753"/>
        <end position="897"/>
    </location>
</feature>
<dbReference type="GO" id="GO:0000973">
    <property type="term" value="P:post-transcriptional tethering of RNA polymerase II gene DNA at nuclear periphery"/>
    <property type="evidence" value="ECO:0007669"/>
    <property type="project" value="TreeGrafter"/>
</dbReference>
<dbReference type="GO" id="GO:0006606">
    <property type="term" value="P:protein import into nucleus"/>
    <property type="evidence" value="ECO:0007669"/>
    <property type="project" value="TreeGrafter"/>
</dbReference>
<dbReference type="PANTHER" id="PTHR23198">
    <property type="entry name" value="NUCLEOPORIN"/>
    <property type="match status" value="1"/>
</dbReference>
<evidence type="ECO:0000256" key="12">
    <source>
        <dbReference type="SAM" id="MobiDB-lite"/>
    </source>
</evidence>
<evidence type="ECO:0000256" key="1">
    <source>
        <dbReference type="ARBA" id="ARBA00004567"/>
    </source>
</evidence>
<dbReference type="GO" id="GO:0006405">
    <property type="term" value="P:RNA export from nucleus"/>
    <property type="evidence" value="ECO:0007669"/>
    <property type="project" value="TreeGrafter"/>
</dbReference>
<dbReference type="Pfam" id="PF04096">
    <property type="entry name" value="Nucleoporin2"/>
    <property type="match status" value="1"/>
</dbReference>
<dbReference type="GO" id="GO:0031965">
    <property type="term" value="C:nuclear membrane"/>
    <property type="evidence" value="ECO:0007669"/>
    <property type="project" value="UniProtKB-SubCell"/>
</dbReference>
<dbReference type="InterPro" id="IPR037665">
    <property type="entry name" value="Nucleoporin_S59-like"/>
</dbReference>
<dbReference type="GO" id="GO:0034398">
    <property type="term" value="P:telomere tethering at nuclear periphery"/>
    <property type="evidence" value="ECO:0007669"/>
    <property type="project" value="TreeGrafter"/>
</dbReference>
<dbReference type="Pfam" id="PF21240">
    <property type="entry name" value="Nup98_GLEBS"/>
    <property type="match status" value="1"/>
</dbReference>
<dbReference type="GO" id="GO:0051028">
    <property type="term" value="P:mRNA transport"/>
    <property type="evidence" value="ECO:0007669"/>
    <property type="project" value="UniProtKB-KW"/>
</dbReference>
<dbReference type="InterPro" id="IPR036903">
    <property type="entry name" value="Nup98_auto-Pept-S59_dom_sf"/>
</dbReference>
<keyword evidence="8" id="KW-0653">Protein transport</keyword>
<keyword evidence="7" id="KW-0509">mRNA transport</keyword>
<dbReference type="Proteomes" id="UP000887563">
    <property type="component" value="Unplaced"/>
</dbReference>
<evidence type="ECO:0000256" key="8">
    <source>
        <dbReference type="ARBA" id="ARBA00022927"/>
    </source>
</evidence>
<keyword evidence="9" id="KW-0811">Translocation</keyword>
<dbReference type="GO" id="GO:0017056">
    <property type="term" value="F:structural constituent of nuclear pore"/>
    <property type="evidence" value="ECO:0007669"/>
    <property type="project" value="InterPro"/>
</dbReference>
<dbReference type="InterPro" id="IPR025574">
    <property type="entry name" value="Nucleoporin_FG_rpt"/>
</dbReference>
<dbReference type="Gene3D" id="1.25.40.690">
    <property type="match status" value="1"/>
</dbReference>
<evidence type="ECO:0000256" key="3">
    <source>
        <dbReference type="ARBA" id="ARBA00008926"/>
    </source>
</evidence>
<keyword evidence="5" id="KW-0813">Transport</keyword>
<feature type="region of interest" description="Disordered" evidence="12">
    <location>
        <begin position="1"/>
        <end position="25"/>
    </location>
</feature>
<reference evidence="15" key="1">
    <citation type="submission" date="2022-11" db="UniProtKB">
        <authorList>
            <consortium name="WormBaseParasite"/>
        </authorList>
    </citation>
    <scope>IDENTIFICATION</scope>
</reference>
<dbReference type="GO" id="GO:0003723">
    <property type="term" value="F:RNA binding"/>
    <property type="evidence" value="ECO:0007669"/>
    <property type="project" value="TreeGrafter"/>
</dbReference>
<evidence type="ECO:0000256" key="6">
    <source>
        <dbReference type="ARBA" id="ARBA00022813"/>
    </source>
</evidence>
<feature type="region of interest" description="Disordered" evidence="12">
    <location>
        <begin position="406"/>
        <end position="441"/>
    </location>
</feature>
<evidence type="ECO:0000256" key="5">
    <source>
        <dbReference type="ARBA" id="ARBA00022448"/>
    </source>
</evidence>
<keyword evidence="11" id="KW-0539">Nucleus</keyword>
<dbReference type="FunFam" id="1.10.10.2360:FF:000001">
    <property type="entry name" value="Nuclear pore complex protein Nup98-Nup96"/>
    <property type="match status" value="1"/>
</dbReference>
<evidence type="ECO:0000256" key="10">
    <source>
        <dbReference type="ARBA" id="ARBA00023132"/>
    </source>
</evidence>
<dbReference type="InterPro" id="IPR007230">
    <property type="entry name" value="Nup98_auto-Pept-S59_dom"/>
</dbReference>
<dbReference type="PROSITE" id="PS51434">
    <property type="entry name" value="NUP_C"/>
    <property type="match status" value="1"/>
</dbReference>
<name>A0A914L5H9_MELIC</name>
<evidence type="ECO:0000256" key="4">
    <source>
        <dbReference type="ARBA" id="ARBA00013472"/>
    </source>
</evidence>
<dbReference type="PANTHER" id="PTHR23198:SF6">
    <property type="entry name" value="NUCLEAR PORE COMPLEX PROTEIN NUP98-NUP96"/>
    <property type="match status" value="1"/>
</dbReference>
<evidence type="ECO:0000256" key="11">
    <source>
        <dbReference type="ARBA" id="ARBA00023242"/>
    </source>
</evidence>
<dbReference type="SUPFAM" id="SSF82215">
    <property type="entry name" value="C-terminal autoproteolytic domain of nucleoporin nup98"/>
    <property type="match status" value="1"/>
</dbReference>
<comment type="subcellular location">
    <subcellularLocation>
        <location evidence="2">Nucleus membrane</location>
        <topology evidence="2">Peripheral membrane protein</topology>
        <orientation evidence="2">Nucleoplasmic side</orientation>
    </subcellularLocation>
    <subcellularLocation>
        <location evidence="1">Nucleus</location>
        <location evidence="1">Nuclear pore complex</location>
    </subcellularLocation>
</comment>
<dbReference type="Pfam" id="PF13634">
    <property type="entry name" value="Nucleoporin_FG"/>
    <property type="match status" value="4"/>
</dbReference>
<evidence type="ECO:0000256" key="2">
    <source>
        <dbReference type="ARBA" id="ARBA00004620"/>
    </source>
</evidence>
<dbReference type="Gene3D" id="3.30.1610.10">
    <property type="entry name" value="Peptidase S59, nucleoporin"/>
    <property type="match status" value="1"/>
</dbReference>
<dbReference type="GO" id="GO:0044614">
    <property type="term" value="C:nuclear pore cytoplasmic filaments"/>
    <property type="evidence" value="ECO:0007669"/>
    <property type="project" value="TreeGrafter"/>
</dbReference>
<keyword evidence="14" id="KW-1185">Reference proteome</keyword>
<dbReference type="Gene3D" id="1.10.10.2360">
    <property type="match status" value="1"/>
</dbReference>
<protein>
    <recommendedName>
        <fullName evidence="4">Nuclear pore complex protein Nup98-Nup96</fullName>
    </recommendedName>
</protein>
<comment type="similarity">
    <text evidence="3">Belongs to the nucleoporin GLFG family.</text>
</comment>
<keyword evidence="6" id="KW-0068">Autocatalytic cleavage</keyword>
<dbReference type="Pfam" id="PF12110">
    <property type="entry name" value="Nup96"/>
    <property type="match status" value="1"/>
</dbReference>
<dbReference type="WBParaSite" id="Minc3s00271g09085">
    <property type="protein sequence ID" value="Minc3s00271g09085"/>
    <property type="gene ID" value="Minc3s00271g09085"/>
</dbReference>
<accession>A0A914L5H9</accession>
<sequence>MMNTFPSTTSSNSLFGTQQPASSSSLFGTKPGGTLFGATNTTTQNNLFGQQSTSTGFGSAAGGGGILGANKPATSAFGQVSQTNMFGQQPQQQAGGLFGSAPAPTFGATTTTASIFGTNNNASSFGGFGQQQPQPSQIGGSLFGSPKPVQPSFGSFGGNQQPTQSFGGGLFGQPNTSVQKPSLTLFGSGGQASYQPGVFSTAKFTPPSASDTMQLKGSQQQVQTKQMCISAMKEYETKSLEEIRCNDYIGGRKVSTSAPTNFAQPQGSGLFSKPGGGLFSTVTTTTPTTSSSLFGTQQPATSSTLFGAKQGGSLFGINPTTQPGNLFGNQPSTGFGSVAGGGILGANKPAVSAFGQVSQSNLFGQPPQQQGGGIFGSAPAPAFGAVTTSTTLFGGNPISSFVGFGAQPPQQQQPAGSLFGPKPGPSFGGFGSQPPQQSFGAQPNTTGSMFGSQSTTGGNLFGQQNIGLQKPSIFGPNQQIQPQPGIFPNTQQSPTLLGSNLNTSAFQKEIIESQLSSLPYGDSPLLKISTSPRKSAQDIISLSRQITFGTKDGQQKSSTTTSPQNSFLADLSIVSTISRGTNTHDKENSIGETLLDTSLSYKPLIILPSVGFGAALGLRHEPKLTKSFASEKSFISGKSTSLHLSFAEDDTKRIKSLDMSVVFEPSPNEDNSFIADKSSQVNSVIVPLQLSPSMESERPTIEEIQSPPVSLPSKEIIQQQNKQQQQQFSIQQQTIPQSIQQPQQKKFKIKLSRPEYYSNPLIEDLEALFDSKGICKIEGGLTIGRLGYGSVFWRGPIELQEPLDLDEIVHFRNKEVVVYPDEAKKPEIGCGLNKPAEVSLENVWPIDPKTKMPIKDADELIRMNFKGKLERLCARMDSNFVDYQPCRGVWIFQVEHFSKYGFHDEEDDDEIIDINQQQQMGGDKIHSANLQSLIQRAKVPLREIQKASDGNKNNKNKREYLQQQTKGFDDNRGDFAEYNEEDSKLFQDQIICKKLRFDDTLFDSSKLLNIVTNKEQQQGQICSQKQSNLVERLPKYCYQGLDSQNLSKSFLKKCGINFQLPSCKIGFSQDLVFAAIPPSTHLNAVNIYQTRVIVPTVKNFFLQYIRKNNLNLQKSLENLELTQLVKFDPPSPILSYLDKYLTESFVNGKDLNKSFDGICKILLMDLKTIEDKISQRILMGDWLCEQLSIEDNNNKTIKKPFFKIFKFLINGQIEKAAEYAKEQNLFNLALLLSLYKCPSVGLVRNMVARQLSISFKQNNVDKDYIKILQLLSGEFKNCGDYNNFGGGGGNGCLEGLNWLQILGILIWYHASPTTTMIECLDILQELV</sequence>
<evidence type="ECO:0000313" key="14">
    <source>
        <dbReference type="Proteomes" id="UP000887563"/>
    </source>
</evidence>
<evidence type="ECO:0000256" key="9">
    <source>
        <dbReference type="ARBA" id="ARBA00023010"/>
    </source>
</evidence>